<evidence type="ECO:0000256" key="1">
    <source>
        <dbReference type="SAM" id="SignalP"/>
    </source>
</evidence>
<dbReference type="AlphaFoldDB" id="A0A934IEH9"/>
<keyword evidence="1" id="KW-0732">Signal</keyword>
<feature type="signal peptide" evidence="1">
    <location>
        <begin position="1"/>
        <end position="19"/>
    </location>
</feature>
<evidence type="ECO:0000313" key="2">
    <source>
        <dbReference type="EMBL" id="MBJ3761261.1"/>
    </source>
</evidence>
<dbReference type="InterPro" id="IPR011990">
    <property type="entry name" value="TPR-like_helical_dom_sf"/>
</dbReference>
<sequence>MRHSILVTLCLGSALFVSACGGRSDEAEVERALKEVNVIDESNLSDIMLTVADPNEAVAYFRKSVAADPSRIDLQRGLATSLIRAKKPAQAAPVWAKIAEMPEATHDDRMGLADALLRAGDWDGAEEQLNKIPPNVETYRRFRLEAMIADGNKQWQKADSFYQTAAGLTTKPAGVLNNWGYSKLTRGDYAGAEKLFADALTHDSGLFTAKNNLTLARGAQRKYELPVVPMTQIERAQLLHTLGLAAVKQGDVTTGRGLLTEAVDTHPQHFDVAARALAALESNVAN</sequence>
<dbReference type="Pfam" id="PF13432">
    <property type="entry name" value="TPR_16"/>
    <property type="match status" value="1"/>
</dbReference>
<name>A0A934IEH9_9RHOB</name>
<dbReference type="Gene3D" id="1.25.40.10">
    <property type="entry name" value="Tetratricopeptide repeat domain"/>
    <property type="match status" value="2"/>
</dbReference>
<gene>
    <name evidence="2" type="ORF">ILP92_00655</name>
</gene>
<feature type="chain" id="PRO_5037418391" evidence="1">
    <location>
        <begin position="20"/>
        <end position="286"/>
    </location>
</feature>
<dbReference type="Proteomes" id="UP000642488">
    <property type="component" value="Unassembled WGS sequence"/>
</dbReference>
<evidence type="ECO:0000313" key="3">
    <source>
        <dbReference type="Proteomes" id="UP000642488"/>
    </source>
</evidence>
<reference evidence="2" key="1">
    <citation type="submission" date="2020-12" db="EMBL/GenBank/DDBJ databases">
        <title>Bacterial taxonomy.</title>
        <authorList>
            <person name="Pan X."/>
        </authorList>
    </citation>
    <scope>NUCLEOTIDE SEQUENCE</scope>
    <source>
        <strain evidence="2">KCTC 52957</strain>
    </source>
</reference>
<dbReference type="EMBL" id="JAEKPD010000001">
    <property type="protein sequence ID" value="MBJ3761261.1"/>
    <property type="molecule type" value="Genomic_DNA"/>
</dbReference>
<protein>
    <submittedName>
        <fullName evidence="2">Tetratricopeptide repeat protein</fullName>
    </submittedName>
</protein>
<organism evidence="2 3">
    <name type="scientific">Palleronia pontilimi</name>
    <dbReference type="NCBI Taxonomy" id="1964209"/>
    <lineage>
        <taxon>Bacteria</taxon>
        <taxon>Pseudomonadati</taxon>
        <taxon>Pseudomonadota</taxon>
        <taxon>Alphaproteobacteria</taxon>
        <taxon>Rhodobacterales</taxon>
        <taxon>Roseobacteraceae</taxon>
        <taxon>Palleronia</taxon>
    </lineage>
</organism>
<dbReference type="PROSITE" id="PS51257">
    <property type="entry name" value="PROKAR_LIPOPROTEIN"/>
    <property type="match status" value="1"/>
</dbReference>
<dbReference type="SUPFAM" id="SSF48452">
    <property type="entry name" value="TPR-like"/>
    <property type="match status" value="1"/>
</dbReference>
<dbReference type="RefSeq" id="WP_198914442.1">
    <property type="nucleotide sequence ID" value="NZ_JAEKPD010000001.1"/>
</dbReference>
<accession>A0A934IEH9</accession>
<keyword evidence="3" id="KW-1185">Reference proteome</keyword>
<comment type="caution">
    <text evidence="2">The sequence shown here is derived from an EMBL/GenBank/DDBJ whole genome shotgun (WGS) entry which is preliminary data.</text>
</comment>
<proteinExistence type="predicted"/>